<dbReference type="RefSeq" id="WP_295189767.1">
    <property type="nucleotide sequence ID" value="NZ_JAWJZA010000021.1"/>
</dbReference>
<sequence>MSKMVKRGLFMLGLLLAVSGATIYFTIDFNSLQSLESFNGESIVLALVALTIGMYFDGRRLQRLVKIGGYQLSIPAVLRVIFSNYFMAMLTPGASGGAVAQVLLLRSYGLPLGKGTPIVLVRTVFSIMFLIVMLPFVFMHDSIEIPYISRDVLLILSFLALLAVCIGTYALQTRYMKVFILWVAYLLKQRDPQAWLSKLNTLNEGLGLLYKRPGQSLLVFIESGLSLLFLYSIVPALMWAFSTTIPIIEILDRMILLNLILYFAPTPGGAGVAEGLFVFLFSSFLPTGTVGIVAVAWRVIAEYVPFFIGMYAVFSVYGSQFVAKANTDSSKEG</sequence>
<dbReference type="Proteomes" id="UP001272515">
    <property type="component" value="Unassembled WGS sequence"/>
</dbReference>
<gene>
    <name evidence="6" type="primary">mprF</name>
    <name evidence="7" type="ORF">RVY80_08720</name>
</gene>
<evidence type="ECO:0000256" key="1">
    <source>
        <dbReference type="ARBA" id="ARBA00004651"/>
    </source>
</evidence>
<dbReference type="EC" id="2.3.2.3" evidence="6"/>
<evidence type="ECO:0000313" key="8">
    <source>
        <dbReference type="Proteomes" id="UP001272515"/>
    </source>
</evidence>
<keyword evidence="6" id="KW-0046">Antibiotic resistance</keyword>
<keyword evidence="6" id="KW-0808">Transferase</keyword>
<name>A0ABU3ZAF5_9FIRM</name>
<evidence type="ECO:0000256" key="4">
    <source>
        <dbReference type="ARBA" id="ARBA00022989"/>
    </source>
</evidence>
<dbReference type="Pfam" id="PF03706">
    <property type="entry name" value="LPG_synthase_TM"/>
    <property type="match status" value="1"/>
</dbReference>
<feature type="transmembrane region" description="Helical" evidence="6">
    <location>
        <begin position="37"/>
        <end position="56"/>
    </location>
</feature>
<evidence type="ECO:0000256" key="5">
    <source>
        <dbReference type="ARBA" id="ARBA00023136"/>
    </source>
</evidence>
<keyword evidence="6" id="KW-0443">Lipid metabolism</keyword>
<proteinExistence type="inferred from homology"/>
<feature type="transmembrane region" description="Helical" evidence="6">
    <location>
        <begin position="152"/>
        <end position="171"/>
    </location>
</feature>
<reference evidence="7 8" key="1">
    <citation type="submission" date="2023-10" db="EMBL/GenBank/DDBJ databases">
        <title>Veillonella sp. nov., isolated from a pig farm feces dump.</title>
        <authorList>
            <person name="Chang Y.-H."/>
        </authorList>
    </citation>
    <scope>NUCLEOTIDE SEQUENCE [LARGE SCALE GENOMIC DNA]</scope>
    <source>
        <strain evidence="7 8">YH-vei2233</strain>
    </source>
</reference>
<comment type="similarity">
    <text evidence="6">Belongs to the LPG synthase family.</text>
</comment>
<comment type="catalytic activity">
    <reaction evidence="6">
        <text>L-lysyl-tRNA(Lys) + a 1,2-diacyl-sn-glycero-3-phospho-(1'-sn-glycerol) = a 1,2-diacyl-sn-glycero-3-phospho-1'-(3'-O-L-lysyl)-sn-glycerol + tRNA(Lys)</text>
        <dbReference type="Rhea" id="RHEA:10668"/>
        <dbReference type="Rhea" id="RHEA-COMP:9696"/>
        <dbReference type="Rhea" id="RHEA-COMP:9697"/>
        <dbReference type="ChEBI" id="CHEBI:64716"/>
        <dbReference type="ChEBI" id="CHEBI:75792"/>
        <dbReference type="ChEBI" id="CHEBI:78442"/>
        <dbReference type="ChEBI" id="CHEBI:78529"/>
        <dbReference type="EC" id="2.3.2.3"/>
    </reaction>
</comment>
<organism evidence="7 8">
    <name type="scientific">Veillonella absiana</name>
    <dbReference type="NCBI Taxonomy" id="3079305"/>
    <lineage>
        <taxon>Bacteria</taxon>
        <taxon>Bacillati</taxon>
        <taxon>Bacillota</taxon>
        <taxon>Negativicutes</taxon>
        <taxon>Veillonellales</taxon>
        <taxon>Veillonellaceae</taxon>
        <taxon>Veillonella</taxon>
    </lineage>
</organism>
<comment type="subcellular location">
    <subcellularLocation>
        <location evidence="1 6">Cell membrane</location>
        <topology evidence="1 6">Multi-pass membrane protein</topology>
    </subcellularLocation>
</comment>
<evidence type="ECO:0000256" key="3">
    <source>
        <dbReference type="ARBA" id="ARBA00022692"/>
    </source>
</evidence>
<keyword evidence="4 6" id="KW-1133">Transmembrane helix</keyword>
<dbReference type="NCBIfam" id="TIGR00374">
    <property type="entry name" value="flippase-like domain"/>
    <property type="match status" value="1"/>
</dbReference>
<comment type="caution">
    <text evidence="7">The sequence shown here is derived from an EMBL/GenBank/DDBJ whole genome shotgun (WGS) entry which is preliminary data.</text>
</comment>
<dbReference type="PANTHER" id="PTHR37693:SF1">
    <property type="entry name" value="INTEGRAL MEMBRANE PROTEIN"/>
    <property type="match status" value="1"/>
</dbReference>
<protein>
    <recommendedName>
        <fullName evidence="6">Phosphatidylglycerol lysyltransferase</fullName>
        <ecNumber evidence="6">2.3.2.3</ecNumber>
    </recommendedName>
    <alternativeName>
        <fullName evidence="6">Lysylphosphatidylglycerol synthase</fullName>
    </alternativeName>
</protein>
<keyword evidence="3 6" id="KW-0812">Transmembrane</keyword>
<dbReference type="InterPro" id="IPR022791">
    <property type="entry name" value="L-PG_synthase/AglD"/>
</dbReference>
<evidence type="ECO:0000313" key="7">
    <source>
        <dbReference type="EMBL" id="MDV5088905.1"/>
    </source>
</evidence>
<feature type="transmembrane region" description="Helical" evidence="6">
    <location>
        <begin position="217"/>
        <end position="241"/>
    </location>
</feature>
<evidence type="ECO:0000256" key="2">
    <source>
        <dbReference type="ARBA" id="ARBA00022475"/>
    </source>
</evidence>
<feature type="transmembrane region" description="Helical" evidence="6">
    <location>
        <begin position="303"/>
        <end position="323"/>
    </location>
</feature>
<evidence type="ECO:0000256" key="6">
    <source>
        <dbReference type="RuleBase" id="RU363042"/>
    </source>
</evidence>
<feature type="transmembrane region" description="Helical" evidence="6">
    <location>
        <begin position="276"/>
        <end position="297"/>
    </location>
</feature>
<comment type="function">
    <text evidence="6">Catalyzes the transfer of a lysyl group from L-lysyl-tRNA(Lys) to membrane-bound phosphatidylglycerol (PG), which produces lysylphosphatidylglycerol (LPG), a major component of the bacterial membrane with a positive net charge. LPG synthesis contributes to bacterial virulence as it is involved in the resistance mechanism against cationic antimicrobial peptides (CAMP) produces by the host's immune system (defensins, cathelicidins) and by the competing microorganisms.</text>
</comment>
<dbReference type="PANTHER" id="PTHR37693">
    <property type="entry name" value="PHOSPHATIDYLGLYCEROL LYSYLTRANSFERASE"/>
    <property type="match status" value="1"/>
</dbReference>
<accession>A0ABU3ZAF5</accession>
<keyword evidence="8" id="KW-1185">Reference proteome</keyword>
<keyword evidence="2" id="KW-1003">Cell membrane</keyword>
<feature type="transmembrane region" description="Helical" evidence="6">
    <location>
        <begin position="119"/>
        <end position="140"/>
    </location>
</feature>
<keyword evidence="5 6" id="KW-0472">Membrane</keyword>
<dbReference type="EMBL" id="JAWJZB010000010">
    <property type="protein sequence ID" value="MDV5088905.1"/>
    <property type="molecule type" value="Genomic_DNA"/>
</dbReference>